<protein>
    <submittedName>
        <fullName evidence="1">Uncharacterized protein</fullName>
    </submittedName>
</protein>
<dbReference type="AlphaFoldDB" id="A0A0M8PCG7"/>
<dbReference type="Proteomes" id="UP000037696">
    <property type="component" value="Unassembled WGS sequence"/>
</dbReference>
<comment type="caution">
    <text evidence="1">The sequence shown here is derived from an EMBL/GenBank/DDBJ whole genome shotgun (WGS) entry which is preliminary data.</text>
</comment>
<reference evidence="1 2" key="1">
    <citation type="submission" date="2015-08" db="EMBL/GenBank/DDBJ databases">
        <title>Genome sequencing of Penicillium nordicum.</title>
        <authorList>
            <person name="Nguyen H.D."/>
            <person name="Seifert K.A."/>
        </authorList>
    </citation>
    <scope>NUCLEOTIDE SEQUENCE [LARGE SCALE GENOMIC DNA]</scope>
    <source>
        <strain evidence="1 2">DAOMC 185683</strain>
    </source>
</reference>
<organism evidence="1 2">
    <name type="scientific">Penicillium nordicum</name>
    <dbReference type="NCBI Taxonomy" id="229535"/>
    <lineage>
        <taxon>Eukaryota</taxon>
        <taxon>Fungi</taxon>
        <taxon>Dikarya</taxon>
        <taxon>Ascomycota</taxon>
        <taxon>Pezizomycotina</taxon>
        <taxon>Eurotiomycetes</taxon>
        <taxon>Eurotiomycetidae</taxon>
        <taxon>Eurotiales</taxon>
        <taxon>Aspergillaceae</taxon>
        <taxon>Penicillium</taxon>
    </lineage>
</organism>
<evidence type="ECO:0000313" key="2">
    <source>
        <dbReference type="Proteomes" id="UP000037696"/>
    </source>
</evidence>
<accession>A0A0M8PCG7</accession>
<evidence type="ECO:0000313" key="1">
    <source>
        <dbReference type="EMBL" id="KOS48087.1"/>
    </source>
</evidence>
<name>A0A0M8PCG7_9EURO</name>
<proteinExistence type="predicted"/>
<sequence>MTCTMSFDILIYMVFSGKLGMHRESQYIGLGIFPPYIYRSQFNNLTFIPFLLSVCHSIIPRLIISHSKCPCNKKR</sequence>
<gene>
    <name evidence="1" type="ORF">ACN38_g894</name>
</gene>
<keyword evidence="2" id="KW-1185">Reference proteome</keyword>
<dbReference type="EMBL" id="LHQQ01000008">
    <property type="protein sequence ID" value="KOS48087.1"/>
    <property type="molecule type" value="Genomic_DNA"/>
</dbReference>